<dbReference type="RefSeq" id="WP_258435040.1">
    <property type="nucleotide sequence ID" value="NZ_JANSGW010000074.1"/>
</dbReference>
<comment type="caution">
    <text evidence="1">The sequence shown here is derived from an EMBL/GenBank/DDBJ whole genome shotgun (WGS) entry which is preliminary data.</text>
</comment>
<evidence type="ECO:0000313" key="1">
    <source>
        <dbReference type="EMBL" id="MCZ0810373.1"/>
    </source>
</evidence>
<name>A0AAP3DLL2_BRELA</name>
<evidence type="ECO:0000313" key="2">
    <source>
        <dbReference type="Proteomes" id="UP001077662"/>
    </source>
</evidence>
<dbReference type="Pfam" id="PF05119">
    <property type="entry name" value="Terminase_4"/>
    <property type="match status" value="1"/>
</dbReference>
<dbReference type="EMBL" id="JAPTNE010000074">
    <property type="protein sequence ID" value="MCZ0810373.1"/>
    <property type="molecule type" value="Genomic_DNA"/>
</dbReference>
<dbReference type="Proteomes" id="UP001077662">
    <property type="component" value="Unassembled WGS sequence"/>
</dbReference>
<proteinExistence type="predicted"/>
<reference evidence="1" key="1">
    <citation type="submission" date="2022-09" db="EMBL/GenBank/DDBJ databases">
        <title>Genome analysis and characterization of larvicidal activity of Brevibacillus strains.</title>
        <authorList>
            <person name="Patrusheva E.V."/>
            <person name="Izotova A.O."/>
            <person name="Toshchakov S.V."/>
            <person name="Sineoky S.P."/>
        </authorList>
    </citation>
    <scope>NUCLEOTIDE SEQUENCE</scope>
    <source>
        <strain evidence="1">VKPM_B-13247</strain>
    </source>
</reference>
<gene>
    <name evidence="1" type="ORF">O0554_26435</name>
</gene>
<dbReference type="InterPro" id="IPR006448">
    <property type="entry name" value="Phage_term_ssu_P27"/>
</dbReference>
<protein>
    <submittedName>
        <fullName evidence="1">P27 family phage terminase small subunit</fullName>
    </submittedName>
</protein>
<accession>A0AAP3DLL2</accession>
<dbReference type="AlphaFoldDB" id="A0AAP3DLL2"/>
<organism evidence="1 2">
    <name type="scientific">Brevibacillus laterosporus</name>
    <name type="common">Bacillus laterosporus</name>
    <dbReference type="NCBI Taxonomy" id="1465"/>
    <lineage>
        <taxon>Bacteria</taxon>
        <taxon>Bacillati</taxon>
        <taxon>Bacillota</taxon>
        <taxon>Bacilli</taxon>
        <taxon>Bacillales</taxon>
        <taxon>Paenibacillaceae</taxon>
        <taxon>Brevibacillus</taxon>
    </lineage>
</organism>
<sequence>MDEKKIKALKNELLKRTNKKSKVHLEKVDRYINLVEIYYSLDDAIKDYGIMITTINGSQEFTKPNPAIAEKNKINSSLIALGKDLGLDVPMPLVGSNDSKSDLI</sequence>